<dbReference type="GO" id="GO:0008233">
    <property type="term" value="F:peptidase activity"/>
    <property type="evidence" value="ECO:0007669"/>
    <property type="project" value="UniProtKB-KW"/>
</dbReference>
<dbReference type="FunFam" id="3.40.630.10:FF:000081">
    <property type="entry name" value="Peptide hydrolase"/>
    <property type="match status" value="1"/>
</dbReference>
<gene>
    <name evidence="5" type="ORF">L203_100849</name>
</gene>
<dbReference type="CDD" id="cd03880">
    <property type="entry name" value="M28_QC_like"/>
    <property type="match status" value="1"/>
</dbReference>
<evidence type="ECO:0000259" key="4">
    <source>
        <dbReference type="Pfam" id="PF04389"/>
    </source>
</evidence>
<accession>A0AAJ8JNZ9</accession>
<proteinExistence type="inferred from homology"/>
<comment type="similarity">
    <text evidence="3">Belongs to the peptidase M28 family.</text>
</comment>
<dbReference type="SUPFAM" id="SSF53187">
    <property type="entry name" value="Zn-dependent exopeptidases"/>
    <property type="match status" value="1"/>
</dbReference>
<keyword evidence="2" id="KW-0012">Acyltransferase</keyword>
<evidence type="ECO:0000256" key="1">
    <source>
        <dbReference type="ARBA" id="ARBA00022679"/>
    </source>
</evidence>
<protein>
    <recommendedName>
        <fullName evidence="3">Peptide hydrolase</fullName>
        <ecNumber evidence="3">3.4.-.-</ecNumber>
    </recommendedName>
</protein>
<dbReference type="GO" id="GO:0006508">
    <property type="term" value="P:proteolysis"/>
    <property type="evidence" value="ECO:0007669"/>
    <property type="project" value="UniProtKB-KW"/>
</dbReference>
<dbReference type="InterPro" id="IPR007484">
    <property type="entry name" value="Peptidase_M28"/>
</dbReference>
<dbReference type="Proteomes" id="UP000094043">
    <property type="component" value="Chromosome 1"/>
</dbReference>
<dbReference type="Gene3D" id="3.40.630.10">
    <property type="entry name" value="Zn peptidases"/>
    <property type="match status" value="1"/>
</dbReference>
<dbReference type="RefSeq" id="XP_066066399.1">
    <property type="nucleotide sequence ID" value="XM_066210302.1"/>
</dbReference>
<keyword evidence="6" id="KW-1185">Reference proteome</keyword>
<dbReference type="AlphaFoldDB" id="A0AAJ8JNZ9"/>
<dbReference type="Pfam" id="PF04389">
    <property type="entry name" value="Peptidase_M28"/>
    <property type="match status" value="1"/>
</dbReference>
<organism evidence="5 6">
    <name type="scientific">Cryptococcus depauperatus CBS 7841</name>
    <dbReference type="NCBI Taxonomy" id="1295531"/>
    <lineage>
        <taxon>Eukaryota</taxon>
        <taxon>Fungi</taxon>
        <taxon>Dikarya</taxon>
        <taxon>Basidiomycota</taxon>
        <taxon>Agaricomycotina</taxon>
        <taxon>Tremellomycetes</taxon>
        <taxon>Tremellales</taxon>
        <taxon>Cryptococcaceae</taxon>
        <taxon>Cryptococcus</taxon>
    </lineage>
</organism>
<dbReference type="InterPro" id="IPR037457">
    <property type="entry name" value="M28_QC"/>
</dbReference>
<evidence type="ECO:0000313" key="5">
    <source>
        <dbReference type="EMBL" id="WVN85699.1"/>
    </source>
</evidence>
<evidence type="ECO:0000256" key="3">
    <source>
        <dbReference type="RuleBase" id="RU361240"/>
    </source>
</evidence>
<keyword evidence="3" id="KW-0479">Metal-binding</keyword>
<dbReference type="EMBL" id="CP143784">
    <property type="protein sequence ID" value="WVN85699.1"/>
    <property type="molecule type" value="Genomic_DNA"/>
</dbReference>
<dbReference type="PANTHER" id="PTHR12283:SF6">
    <property type="entry name" value="GLUTAMINYL-PEPTIDE CYCLOTRANSFERASE-RELATED"/>
    <property type="match status" value="1"/>
</dbReference>
<dbReference type="EC" id="3.4.-.-" evidence="3"/>
<keyword evidence="3" id="KW-0645">Protease</keyword>
<dbReference type="PANTHER" id="PTHR12283">
    <property type="entry name" value="GLUTAMINYL-PEPTIDE CYCLOTRANSFERASE"/>
    <property type="match status" value="1"/>
</dbReference>
<name>A0AAJ8JNZ9_9TREE</name>
<dbReference type="GO" id="GO:0016603">
    <property type="term" value="F:glutaminyl-peptide cyclotransferase activity"/>
    <property type="evidence" value="ECO:0007669"/>
    <property type="project" value="InterPro"/>
</dbReference>
<reference evidence="5" key="1">
    <citation type="submission" date="2016-06" db="EMBL/GenBank/DDBJ databases">
        <authorList>
            <person name="Cuomo C."/>
            <person name="Litvintseva A."/>
            <person name="Heitman J."/>
            <person name="Chen Y."/>
            <person name="Sun S."/>
            <person name="Springer D."/>
            <person name="Dromer F."/>
            <person name="Young S."/>
            <person name="Zeng Q."/>
            <person name="Chapman S."/>
            <person name="Gujja S."/>
            <person name="Saif S."/>
            <person name="Birren B."/>
        </authorList>
    </citation>
    <scope>NUCLEOTIDE SEQUENCE</scope>
    <source>
        <strain evidence="5">CBS 7841</strain>
    </source>
</reference>
<sequence>MDPPQWTSVTDGHLGKLMIPRASGSKNNTLVQNYISSVYQKLNWHEEKVSFTSATPIGEVDFTNLIYTFDPEAPRKLVVAAHFDSKWFPDYPANQFIGATDSAAPCALLLALSEYLTPLLTSRSRRLASGQPILRPNLEFDEEDAAATTLQIIFFDGEEAFHDWTDKDSIYGARWLAEEWSNTYLDIRPGDSVSGYGRNLAPRRQSPIPTQLDTIDHLVLLDLIGNSHSSIHSFFRETDWLFDMMARADNHLRQEGLVQIEPGEETWFKSERRWGGIGDDHVPFLEKGIPILHIISTPFPKVWHTLGDDASALSLSALQRWNRILRVFVCEYMGLFPEDVQNGTKQKRVRDDLVLE</sequence>
<dbReference type="GO" id="GO:0008270">
    <property type="term" value="F:zinc ion binding"/>
    <property type="evidence" value="ECO:0007669"/>
    <property type="project" value="TreeGrafter"/>
</dbReference>
<keyword evidence="3" id="KW-0378">Hydrolase</keyword>
<evidence type="ECO:0000256" key="2">
    <source>
        <dbReference type="ARBA" id="ARBA00023315"/>
    </source>
</evidence>
<reference evidence="5" key="2">
    <citation type="journal article" date="2022" name="Elife">
        <title>Obligate sexual reproduction of a homothallic fungus closely related to the Cryptococcus pathogenic species complex.</title>
        <authorList>
            <person name="Passer A.R."/>
            <person name="Clancey S.A."/>
            <person name="Shea T."/>
            <person name="David-Palma M."/>
            <person name="Averette A.F."/>
            <person name="Boekhout T."/>
            <person name="Porcel B.M."/>
            <person name="Nowrousian M."/>
            <person name="Cuomo C.A."/>
            <person name="Sun S."/>
            <person name="Heitman J."/>
            <person name="Coelho M.A."/>
        </authorList>
    </citation>
    <scope>NUCLEOTIDE SEQUENCE</scope>
    <source>
        <strain evidence="5">CBS 7841</strain>
    </source>
</reference>
<evidence type="ECO:0000313" key="6">
    <source>
        <dbReference type="Proteomes" id="UP000094043"/>
    </source>
</evidence>
<reference evidence="5" key="3">
    <citation type="submission" date="2024-01" db="EMBL/GenBank/DDBJ databases">
        <authorList>
            <person name="Coelho M.A."/>
            <person name="David-Palma M."/>
            <person name="Shea T."/>
            <person name="Sun S."/>
            <person name="Cuomo C.A."/>
            <person name="Heitman J."/>
        </authorList>
    </citation>
    <scope>NUCLEOTIDE SEQUENCE</scope>
    <source>
        <strain evidence="5">CBS 7841</strain>
    </source>
</reference>
<dbReference type="GeneID" id="91085063"/>
<keyword evidence="3" id="KW-0862">Zinc</keyword>
<dbReference type="InterPro" id="IPR040234">
    <property type="entry name" value="QC/QCL"/>
</dbReference>
<dbReference type="KEGG" id="cdep:91085063"/>
<keyword evidence="1" id="KW-0808">Transferase</keyword>
<feature type="domain" description="Peptidase M28" evidence="4">
    <location>
        <begin position="64"/>
        <end position="328"/>
    </location>
</feature>